<accession>A0A212REK6</accession>
<name>A0A212REK6_RHOAC</name>
<dbReference type="NCBIfam" id="TIGR03025">
    <property type="entry name" value="EPS_sugtrans"/>
    <property type="match status" value="1"/>
</dbReference>
<feature type="domain" description="Bacterial sugar transferase" evidence="9">
    <location>
        <begin position="53"/>
        <end position="237"/>
    </location>
</feature>
<keyword evidence="3 10" id="KW-0808">Transferase</keyword>
<evidence type="ECO:0000256" key="2">
    <source>
        <dbReference type="ARBA" id="ARBA00006464"/>
    </source>
</evidence>
<evidence type="ECO:0000256" key="6">
    <source>
        <dbReference type="ARBA" id="ARBA00023136"/>
    </source>
</evidence>
<dbReference type="PANTHER" id="PTHR30576">
    <property type="entry name" value="COLANIC BIOSYNTHESIS UDP-GLUCOSE LIPID CARRIER TRANSFERASE"/>
    <property type="match status" value="1"/>
</dbReference>
<proteinExistence type="inferred from homology"/>
<dbReference type="Proteomes" id="UP000198418">
    <property type="component" value="Unassembled WGS sequence"/>
</dbReference>
<dbReference type="GO" id="GO:0000271">
    <property type="term" value="P:polysaccharide biosynthetic process"/>
    <property type="evidence" value="ECO:0007669"/>
    <property type="project" value="UniProtKB-KW"/>
</dbReference>
<keyword evidence="7" id="KW-0270">Exopolysaccharide synthesis</keyword>
<comment type="subcellular location">
    <subcellularLocation>
        <location evidence="1">Membrane</location>
        <topology evidence="1">Multi-pass membrane protein</topology>
    </subcellularLocation>
</comment>
<gene>
    <name evidence="10" type="ORF">SAMN06265338_10425</name>
</gene>
<feature type="transmembrane region" description="Helical" evidence="8">
    <location>
        <begin position="58"/>
        <end position="79"/>
    </location>
</feature>
<dbReference type="EMBL" id="FYDG01000004">
    <property type="protein sequence ID" value="SNB70783.1"/>
    <property type="molecule type" value="Genomic_DNA"/>
</dbReference>
<evidence type="ECO:0000313" key="10">
    <source>
        <dbReference type="EMBL" id="SNB70783.1"/>
    </source>
</evidence>
<keyword evidence="5 8" id="KW-1133">Transmembrane helix</keyword>
<dbReference type="GO" id="GO:0089702">
    <property type="term" value="F:undecaprenyl-phosphate glucose phosphotransferase activity"/>
    <property type="evidence" value="ECO:0007669"/>
    <property type="project" value="TreeGrafter"/>
</dbReference>
<dbReference type="GO" id="GO:0009242">
    <property type="term" value="P:colanic acid biosynthetic process"/>
    <property type="evidence" value="ECO:0007669"/>
    <property type="project" value="TreeGrafter"/>
</dbReference>
<dbReference type="InterPro" id="IPR017475">
    <property type="entry name" value="EPS_sugar_tfrase"/>
</dbReference>
<sequence length="243" mass="26648">MSDMSGTVLRSRATPGRLALRVNGRAARRLPVAGREPPAIRREAFSAWKRAAKRGLDLCVAAMALTLLAPLMAAIALAIRLDSPGPALFRQTRGGLNGRPFRIVKFRTMSVAEDGAAVEQARARDPRVTRIGALLRRTSLDELPQLVNVLRGDMSLVGPRPHAVKHDRDFAACVENYALRQQVKAGLTGWAQIHGARGPTHTVEQIRRRVDLDLWYVRHWSLALDLSILLRTLAAVVGGRNAV</sequence>
<dbReference type="AlphaFoldDB" id="A0A212REK6"/>
<dbReference type="GO" id="GO:0016020">
    <property type="term" value="C:membrane"/>
    <property type="evidence" value="ECO:0007669"/>
    <property type="project" value="UniProtKB-SubCell"/>
</dbReference>
<dbReference type="Pfam" id="PF02397">
    <property type="entry name" value="Bac_transf"/>
    <property type="match status" value="1"/>
</dbReference>
<evidence type="ECO:0000256" key="3">
    <source>
        <dbReference type="ARBA" id="ARBA00022679"/>
    </source>
</evidence>
<dbReference type="PANTHER" id="PTHR30576:SF21">
    <property type="entry name" value="UDP-GLUCOSE:UNDECAPRENYL-PHOSPHATE GLUCOSE-1-PHOSPHATE TRANSFERASE"/>
    <property type="match status" value="1"/>
</dbReference>
<dbReference type="InterPro" id="IPR003362">
    <property type="entry name" value="Bact_transf"/>
</dbReference>
<evidence type="ECO:0000256" key="8">
    <source>
        <dbReference type="SAM" id="Phobius"/>
    </source>
</evidence>
<evidence type="ECO:0000256" key="5">
    <source>
        <dbReference type="ARBA" id="ARBA00022989"/>
    </source>
</evidence>
<keyword evidence="4 8" id="KW-0812">Transmembrane</keyword>
<evidence type="ECO:0000259" key="9">
    <source>
        <dbReference type="Pfam" id="PF02397"/>
    </source>
</evidence>
<comment type="similarity">
    <text evidence="2">Belongs to the bacterial sugar transferase family.</text>
</comment>
<keyword evidence="11" id="KW-1185">Reference proteome</keyword>
<reference evidence="11" key="1">
    <citation type="submission" date="2017-06" db="EMBL/GenBank/DDBJ databases">
        <authorList>
            <person name="Varghese N."/>
            <person name="Submissions S."/>
        </authorList>
    </citation>
    <scope>NUCLEOTIDE SEQUENCE [LARGE SCALE GENOMIC DNA]</scope>
    <source>
        <strain evidence="11">DSM 137</strain>
    </source>
</reference>
<keyword evidence="6 8" id="KW-0472">Membrane</keyword>
<evidence type="ECO:0000256" key="7">
    <source>
        <dbReference type="ARBA" id="ARBA00023169"/>
    </source>
</evidence>
<organism evidence="10 11">
    <name type="scientific">Rhodoblastus acidophilus</name>
    <name type="common">Rhodopseudomonas acidophila</name>
    <dbReference type="NCBI Taxonomy" id="1074"/>
    <lineage>
        <taxon>Bacteria</taxon>
        <taxon>Pseudomonadati</taxon>
        <taxon>Pseudomonadota</taxon>
        <taxon>Alphaproteobacteria</taxon>
        <taxon>Hyphomicrobiales</taxon>
        <taxon>Rhodoblastaceae</taxon>
        <taxon>Rhodoblastus</taxon>
    </lineage>
</organism>
<protein>
    <submittedName>
        <fullName evidence="10">Exopolysaccharide biosynthesis polyprenyl glycosylphosphotransferase</fullName>
    </submittedName>
</protein>
<evidence type="ECO:0000256" key="4">
    <source>
        <dbReference type="ARBA" id="ARBA00022692"/>
    </source>
</evidence>
<evidence type="ECO:0000313" key="11">
    <source>
        <dbReference type="Proteomes" id="UP000198418"/>
    </source>
</evidence>
<evidence type="ECO:0000256" key="1">
    <source>
        <dbReference type="ARBA" id="ARBA00004141"/>
    </source>
</evidence>